<reference evidence="3" key="1">
    <citation type="submission" date="2016-10" db="EMBL/GenBank/DDBJ databases">
        <authorList>
            <person name="Varghese N."/>
            <person name="Submissions S."/>
        </authorList>
    </citation>
    <scope>NUCLEOTIDE SEQUENCE [LARGE SCALE GENOMIC DNA]</scope>
    <source>
        <strain evidence="3">CGMCC 1.10658</strain>
    </source>
</reference>
<keyword evidence="1" id="KW-0472">Membrane</keyword>
<dbReference type="EMBL" id="FNFH01000005">
    <property type="protein sequence ID" value="SDK54653.1"/>
    <property type="molecule type" value="Genomic_DNA"/>
</dbReference>
<keyword evidence="1" id="KW-1133">Transmembrane helix</keyword>
<proteinExistence type="predicted"/>
<accession>A0A1G9CSJ0</accession>
<dbReference type="AlphaFoldDB" id="A0A1G9CSJ0"/>
<evidence type="ECO:0000313" key="2">
    <source>
        <dbReference type="EMBL" id="SDK54653.1"/>
    </source>
</evidence>
<evidence type="ECO:0000313" key="3">
    <source>
        <dbReference type="Proteomes" id="UP000199305"/>
    </source>
</evidence>
<name>A0A1G9CSJ0_9GAMM</name>
<gene>
    <name evidence="2" type="ORF">SAMN05216212_2612</name>
</gene>
<organism evidence="2 3">
    <name type="scientific">Microbulbifer yueqingensis</name>
    <dbReference type="NCBI Taxonomy" id="658219"/>
    <lineage>
        <taxon>Bacteria</taxon>
        <taxon>Pseudomonadati</taxon>
        <taxon>Pseudomonadota</taxon>
        <taxon>Gammaproteobacteria</taxon>
        <taxon>Cellvibrionales</taxon>
        <taxon>Microbulbiferaceae</taxon>
        <taxon>Microbulbifer</taxon>
    </lineage>
</organism>
<evidence type="ECO:0000256" key="1">
    <source>
        <dbReference type="SAM" id="Phobius"/>
    </source>
</evidence>
<protein>
    <submittedName>
        <fullName evidence="2">Uncharacterized protein</fullName>
    </submittedName>
</protein>
<keyword evidence="1" id="KW-0812">Transmembrane</keyword>
<keyword evidence="3" id="KW-1185">Reference proteome</keyword>
<sequence length="41" mass="4357">MQASPGKTLPSWRKLLNAWPSLLLLAATVLFTALPALSAAH</sequence>
<dbReference type="Proteomes" id="UP000199305">
    <property type="component" value="Unassembled WGS sequence"/>
</dbReference>
<feature type="transmembrane region" description="Helical" evidence="1">
    <location>
        <begin position="18"/>
        <end position="40"/>
    </location>
</feature>